<evidence type="ECO:0000256" key="3">
    <source>
        <dbReference type="SAM" id="Phobius"/>
    </source>
</evidence>
<evidence type="ECO:0000313" key="6">
    <source>
        <dbReference type="EMBL" id="KAK8375708.1"/>
    </source>
</evidence>
<evidence type="ECO:0000313" key="7">
    <source>
        <dbReference type="Proteomes" id="UP001487740"/>
    </source>
</evidence>
<reference evidence="6 7" key="1">
    <citation type="submission" date="2023-03" db="EMBL/GenBank/DDBJ databases">
        <title>High-quality genome of Scylla paramamosain provides insights in environmental adaptation.</title>
        <authorList>
            <person name="Zhang L."/>
        </authorList>
    </citation>
    <scope>NUCLEOTIDE SEQUENCE [LARGE SCALE GENOMIC DNA]</scope>
    <source>
        <strain evidence="6">LZ_2023a</strain>
        <tissue evidence="6">Muscle</tissue>
    </source>
</reference>
<feature type="region of interest" description="Disordered" evidence="2">
    <location>
        <begin position="654"/>
        <end position="682"/>
    </location>
</feature>
<evidence type="ECO:0000259" key="5">
    <source>
        <dbReference type="Pfam" id="PF18474"/>
    </source>
</evidence>
<gene>
    <name evidence="6" type="ORF">O3P69_008464</name>
</gene>
<proteinExistence type="inferred from homology"/>
<feature type="compositionally biased region" description="Acidic residues" evidence="2">
    <location>
        <begin position="193"/>
        <end position="206"/>
    </location>
</feature>
<dbReference type="Proteomes" id="UP001487740">
    <property type="component" value="Unassembled WGS sequence"/>
</dbReference>
<feature type="region of interest" description="Disordered" evidence="2">
    <location>
        <begin position="193"/>
        <end position="229"/>
    </location>
</feature>
<dbReference type="Pfam" id="PF07000">
    <property type="entry name" value="DUF1308"/>
    <property type="match status" value="1"/>
</dbReference>
<comment type="similarity">
    <text evidence="1">Belongs to the UPF0415 family.</text>
</comment>
<dbReference type="InterPro" id="IPR010733">
    <property type="entry name" value="DUF1308"/>
</dbReference>
<comment type="caution">
    <text evidence="6">The sequence shown here is derived from an EMBL/GenBank/DDBJ whole genome shotgun (WGS) entry which is preliminary data.</text>
</comment>
<feature type="domain" description="DUF1308" evidence="4">
    <location>
        <begin position="297"/>
        <end position="446"/>
    </location>
</feature>
<keyword evidence="3" id="KW-0472">Membrane</keyword>
<dbReference type="PANTHER" id="PTHR13379">
    <property type="entry name" value="UNCHARACTERIZED DUF1308"/>
    <property type="match status" value="1"/>
</dbReference>
<feature type="region of interest" description="Disordered" evidence="2">
    <location>
        <begin position="704"/>
        <end position="730"/>
    </location>
</feature>
<keyword evidence="7" id="KW-1185">Reference proteome</keyword>
<keyword evidence="3" id="KW-0812">Transmembrane</keyword>
<name>A0AAW0SKL5_SCYPA</name>
<accession>A0AAW0SKL5</accession>
<protein>
    <submittedName>
        <fullName evidence="6">Uncharacterized protein</fullName>
    </submittedName>
</protein>
<dbReference type="AlphaFoldDB" id="A0AAW0SKL5"/>
<organism evidence="6 7">
    <name type="scientific">Scylla paramamosain</name>
    <name type="common">Mud crab</name>
    <dbReference type="NCBI Taxonomy" id="85552"/>
    <lineage>
        <taxon>Eukaryota</taxon>
        <taxon>Metazoa</taxon>
        <taxon>Ecdysozoa</taxon>
        <taxon>Arthropoda</taxon>
        <taxon>Crustacea</taxon>
        <taxon>Multicrustacea</taxon>
        <taxon>Malacostraca</taxon>
        <taxon>Eumalacostraca</taxon>
        <taxon>Eucarida</taxon>
        <taxon>Decapoda</taxon>
        <taxon>Pleocyemata</taxon>
        <taxon>Brachyura</taxon>
        <taxon>Eubrachyura</taxon>
        <taxon>Portunoidea</taxon>
        <taxon>Portunidae</taxon>
        <taxon>Portuninae</taxon>
        <taxon>Scylla</taxon>
    </lineage>
</organism>
<dbReference type="InterPro" id="IPR041076">
    <property type="entry name" value="DUF5614"/>
</dbReference>
<evidence type="ECO:0000259" key="4">
    <source>
        <dbReference type="Pfam" id="PF07000"/>
    </source>
</evidence>
<evidence type="ECO:0000256" key="2">
    <source>
        <dbReference type="SAM" id="MobiDB-lite"/>
    </source>
</evidence>
<dbReference type="EMBL" id="JARAKH010000049">
    <property type="protein sequence ID" value="KAK8375708.1"/>
    <property type="molecule type" value="Genomic_DNA"/>
</dbReference>
<feature type="domain" description="DUF5614" evidence="5">
    <location>
        <begin position="15"/>
        <end position="201"/>
    </location>
</feature>
<feature type="compositionally biased region" description="Polar residues" evidence="2">
    <location>
        <begin position="704"/>
        <end position="727"/>
    </location>
</feature>
<dbReference type="Pfam" id="PF18474">
    <property type="entry name" value="DUF5614"/>
    <property type="match status" value="1"/>
</dbReference>
<sequence length="779" mass="86857">MAADLAVLKISEAHNHLEKIAEFEKRGINGAQKLKKRIQAEIKFLQRGLQNSEGLKEKDVQCSNLGQLGALADVAMDIPDVTGILQSFRNEENEKIIIDIVADNGMKWIKVIMRNPKALHLLFALGRRGSAKPLNEVAEDFKMYAKLHPVFYSSPKVIFWFCNGVSEGLARSIEEKGVAVEGRRIADEDLGLPDFSIEDSDTETEESSSASYYSDASEEEDIVVTDKSKDQNTKTSNIFAQTEIKLERASISLNLDNHTNTFPIENADSGFIDQSALSLSVLSLHDTSGCEEQLGHINLDVTAMIAYVSSTANGGANFVFQDKFLNEQAACERKNPVKNTLDAYFKGRELIACKEAVDRFQEITRAKELLARLTIVPGQDFFKDKMKAGGKIRALPRMTFGTGQAMRAITVTSNMGFVRAAHCQGINLAVFIHRPRALTEAKEAFAIPLEEPKETSTRVRIKRKAQDCRVLEVKGTGHQNIFDTKAVATLSSFFILPQPGFNSLVFRAKVNNKFSPGSWTYSKESLVVSRSQMEINWTHPMWIPVEIKYFKTDVSFGRDRHALKVKVGRSVNENLITRWWRTHSYEGFAVEAEGPVKVLFNCNPSRAMAESVTDTKGERHIVLIASLGGCFLLVMGLVTVYLLITRRSPPLQDYPCNTPPQSLPLQLRGRPTRKTESSENIYESIEESTLKKLRQNLTADKLSSNLRNQCSRGSAESNDSTKTSLDSIAQMPDDAQDVLGFSLLEEKEALRDHFGLDSPVESHYVEMHGIVSRTSSLSK</sequence>
<evidence type="ECO:0000256" key="1">
    <source>
        <dbReference type="ARBA" id="ARBA00006588"/>
    </source>
</evidence>
<keyword evidence="3" id="KW-1133">Transmembrane helix</keyword>
<dbReference type="PANTHER" id="PTHR13379:SF0">
    <property type="entry name" value="UPF0415 PROTEIN C7ORF25"/>
    <property type="match status" value="1"/>
</dbReference>
<feature type="transmembrane region" description="Helical" evidence="3">
    <location>
        <begin position="621"/>
        <end position="644"/>
    </location>
</feature>